<organism evidence="2 3">
    <name type="scientific">Anaeromyxobacter paludicola</name>
    <dbReference type="NCBI Taxonomy" id="2918171"/>
    <lineage>
        <taxon>Bacteria</taxon>
        <taxon>Pseudomonadati</taxon>
        <taxon>Myxococcota</taxon>
        <taxon>Myxococcia</taxon>
        <taxon>Myxococcales</taxon>
        <taxon>Cystobacterineae</taxon>
        <taxon>Anaeromyxobacteraceae</taxon>
        <taxon>Anaeromyxobacter</taxon>
    </lineage>
</organism>
<feature type="signal peptide" evidence="1">
    <location>
        <begin position="1"/>
        <end position="20"/>
    </location>
</feature>
<dbReference type="Proteomes" id="UP001162734">
    <property type="component" value="Chromosome"/>
</dbReference>
<keyword evidence="1" id="KW-0732">Signal</keyword>
<evidence type="ECO:0000313" key="3">
    <source>
        <dbReference type="Proteomes" id="UP001162734"/>
    </source>
</evidence>
<dbReference type="EMBL" id="AP025592">
    <property type="protein sequence ID" value="BDG08742.1"/>
    <property type="molecule type" value="Genomic_DNA"/>
</dbReference>
<accession>A0ABM7XA62</accession>
<proteinExistence type="predicted"/>
<sequence length="673" mass="71559">MGRAALAALALAVCAGSVRAAGEGGVEDGRGAATDPAGPPSLLDPVDWCRRDSAGRTFTQLRVRAESIVRRGLDEAVDAWPADDLTDLAFDWLGPFARDLVRPDDRGRFETALAASWFRLRREGPLEDFVRFGPDAFPGCAAPEAEPAEAPARLAATAARVALAEQRLRELLAQESPAQLVARLRGVCDEVRAGRERAARDARAAQSAWEALHDRGALAAPLQLTALQSVRARLAALDAVPFCQKNGLKGLAAEAALLDGRPPALAARADAFQEARARDVTRALALAAFDADEARRLLLLLPAAASGPGAGDDVSEVQRLGTELLQEWDGRGRQHLARLCDGAERTERSLVTARLQALGTKLAASEPFVTYVEERTLGEERYAGAERVFGEVKAAVRALAEREILPRLRLSPEEARGVLEGISSLQLLRARPLFASDFALDPGFPLPLRTRASRQESRPEEDPFADAALPGLRALDAHFRPAAHGEPAGVYLQPILLLARGDEVEELRTVLAHEVGHQLAPRTGRGPGPDLGPAFEPLLECQRQRIPIASDERAAEVLADWIASRLAAARVAAAPPAARARQVDAALALECRLLDAEGPFLATGFIGPLVDDEHPSQLARINELFGQDPLLRGAMGLAPAPYCTLGGPGSAEESLRAARAAGFTGPGPLTAAP</sequence>
<keyword evidence="3" id="KW-1185">Reference proteome</keyword>
<evidence type="ECO:0000313" key="2">
    <source>
        <dbReference type="EMBL" id="BDG08742.1"/>
    </source>
</evidence>
<name>A0ABM7XA62_9BACT</name>
<evidence type="ECO:0000256" key="1">
    <source>
        <dbReference type="SAM" id="SignalP"/>
    </source>
</evidence>
<dbReference type="RefSeq" id="WP_248345945.1">
    <property type="nucleotide sequence ID" value="NZ_AP025592.1"/>
</dbReference>
<reference evidence="3" key="1">
    <citation type="journal article" date="2022" name="Int. J. Syst. Evol. Microbiol.">
        <title>Anaeromyxobacter oryzae sp. nov., Anaeromyxobacter diazotrophicus sp. nov. and Anaeromyxobacter paludicola sp. nov., isolated from paddy soils.</title>
        <authorList>
            <person name="Itoh H."/>
            <person name="Xu Z."/>
            <person name="Mise K."/>
            <person name="Masuda Y."/>
            <person name="Ushijima N."/>
            <person name="Hayakawa C."/>
            <person name="Shiratori Y."/>
            <person name="Senoo K."/>
        </authorList>
    </citation>
    <scope>NUCLEOTIDE SEQUENCE [LARGE SCALE GENOMIC DNA]</scope>
    <source>
        <strain evidence="3">Red630</strain>
    </source>
</reference>
<feature type="chain" id="PRO_5047197895" evidence="1">
    <location>
        <begin position="21"/>
        <end position="673"/>
    </location>
</feature>
<protein>
    <submittedName>
        <fullName evidence="2">Uncharacterized protein</fullName>
    </submittedName>
</protein>
<gene>
    <name evidence="2" type="ORF">AMPC_18550</name>
</gene>